<sequence length="117" mass="12622">MSLGLHSSPKQAPVWFQLTMMFFLGSSLTTNFAAWPSTTPPPRIPTSVAFSATTTYHLDESLGLVPPRMVAPASTFSTTPDFRNTVAVRYFPGAGKVMWQGALSGQELIADWIAAVS</sequence>
<comment type="caution">
    <text evidence="2">The sequence shown here is derived from an EMBL/GenBank/DDBJ whole genome shotgun (WGS) entry which is preliminary data.</text>
</comment>
<proteinExistence type="predicted"/>
<dbReference type="EMBL" id="QJKJ01002943">
    <property type="protein sequence ID" value="RDY00648.1"/>
    <property type="molecule type" value="Genomic_DNA"/>
</dbReference>
<keyword evidence="3" id="KW-1185">Reference proteome</keyword>
<evidence type="ECO:0000313" key="2">
    <source>
        <dbReference type="EMBL" id="RDY00648.1"/>
    </source>
</evidence>
<name>A0A371HCZ0_MUCPR</name>
<evidence type="ECO:0000256" key="1">
    <source>
        <dbReference type="SAM" id="SignalP"/>
    </source>
</evidence>
<keyword evidence="1" id="KW-0732">Signal</keyword>
<feature type="chain" id="PRO_5016606122" evidence="1">
    <location>
        <begin position="28"/>
        <end position="117"/>
    </location>
</feature>
<feature type="non-terminal residue" evidence="2">
    <location>
        <position position="1"/>
    </location>
</feature>
<accession>A0A371HCZ0</accession>
<gene>
    <name evidence="2" type="ORF">CR513_16143</name>
</gene>
<evidence type="ECO:0000313" key="3">
    <source>
        <dbReference type="Proteomes" id="UP000257109"/>
    </source>
</evidence>
<feature type="signal peptide" evidence="1">
    <location>
        <begin position="1"/>
        <end position="27"/>
    </location>
</feature>
<dbReference type="AlphaFoldDB" id="A0A371HCZ0"/>
<protein>
    <submittedName>
        <fullName evidence="2">Uncharacterized protein</fullName>
    </submittedName>
</protein>
<organism evidence="2 3">
    <name type="scientific">Mucuna pruriens</name>
    <name type="common">Velvet bean</name>
    <name type="synonym">Dolichos pruriens</name>
    <dbReference type="NCBI Taxonomy" id="157652"/>
    <lineage>
        <taxon>Eukaryota</taxon>
        <taxon>Viridiplantae</taxon>
        <taxon>Streptophyta</taxon>
        <taxon>Embryophyta</taxon>
        <taxon>Tracheophyta</taxon>
        <taxon>Spermatophyta</taxon>
        <taxon>Magnoliopsida</taxon>
        <taxon>eudicotyledons</taxon>
        <taxon>Gunneridae</taxon>
        <taxon>Pentapetalae</taxon>
        <taxon>rosids</taxon>
        <taxon>fabids</taxon>
        <taxon>Fabales</taxon>
        <taxon>Fabaceae</taxon>
        <taxon>Papilionoideae</taxon>
        <taxon>50 kb inversion clade</taxon>
        <taxon>NPAAA clade</taxon>
        <taxon>indigoferoid/millettioid clade</taxon>
        <taxon>Phaseoleae</taxon>
        <taxon>Mucuna</taxon>
    </lineage>
</organism>
<dbReference type="Proteomes" id="UP000257109">
    <property type="component" value="Unassembled WGS sequence"/>
</dbReference>
<reference evidence="2" key="1">
    <citation type="submission" date="2018-05" db="EMBL/GenBank/DDBJ databases">
        <title>Draft genome of Mucuna pruriens seed.</title>
        <authorList>
            <person name="Nnadi N.E."/>
            <person name="Vos R."/>
            <person name="Hasami M.H."/>
            <person name="Devisetty U.K."/>
            <person name="Aguiy J.C."/>
        </authorList>
    </citation>
    <scope>NUCLEOTIDE SEQUENCE [LARGE SCALE GENOMIC DNA]</scope>
    <source>
        <strain evidence="2">JCA_2017</strain>
    </source>
</reference>